<organism evidence="11 12">
    <name type="scientific">Candidatus Methanodesulfokora washburnensis</name>
    <dbReference type="NCBI Taxonomy" id="2478471"/>
    <lineage>
        <taxon>Archaea</taxon>
        <taxon>Thermoproteota</taxon>
        <taxon>Candidatus Korarchaeia</taxon>
        <taxon>Candidatus Korarchaeia incertae sedis</taxon>
        <taxon>Candidatus Methanodesulfokora</taxon>
    </lineage>
</organism>
<evidence type="ECO:0000256" key="7">
    <source>
        <dbReference type="ARBA" id="ARBA00049535"/>
    </source>
</evidence>
<keyword evidence="12" id="KW-1185">Reference proteome</keyword>
<dbReference type="SUPFAM" id="SSF53271">
    <property type="entry name" value="PRTase-like"/>
    <property type="match status" value="1"/>
</dbReference>
<dbReference type="GO" id="GO:0006164">
    <property type="term" value="P:purine nucleotide biosynthetic process"/>
    <property type="evidence" value="ECO:0007669"/>
    <property type="project" value="TreeGrafter"/>
</dbReference>
<dbReference type="PANTHER" id="PTHR10210">
    <property type="entry name" value="RIBOSE-PHOSPHATE DIPHOSPHOKINASE FAMILY MEMBER"/>
    <property type="match status" value="1"/>
</dbReference>
<comment type="similarity">
    <text evidence="8">Belongs to the ribose-phosphate pyrophosphokinase family.</text>
</comment>
<dbReference type="NCBIfam" id="TIGR01251">
    <property type="entry name" value="ribP_PPkin"/>
    <property type="match status" value="1"/>
</dbReference>
<dbReference type="EC" id="2.7.6.1" evidence="1"/>
<evidence type="ECO:0000313" key="12">
    <source>
        <dbReference type="Proteomes" id="UP000277582"/>
    </source>
</evidence>
<dbReference type="InterPro" id="IPR005946">
    <property type="entry name" value="Rib-P_diPkinase"/>
</dbReference>
<comment type="catalytic activity">
    <reaction evidence="7">
        <text>D-ribose 5-phosphate + ATP = 5-phospho-alpha-D-ribose 1-diphosphate + AMP + H(+)</text>
        <dbReference type="Rhea" id="RHEA:15609"/>
        <dbReference type="ChEBI" id="CHEBI:15378"/>
        <dbReference type="ChEBI" id="CHEBI:30616"/>
        <dbReference type="ChEBI" id="CHEBI:58017"/>
        <dbReference type="ChEBI" id="CHEBI:78346"/>
        <dbReference type="ChEBI" id="CHEBI:456215"/>
        <dbReference type="EC" id="2.7.6.1"/>
    </reaction>
</comment>
<dbReference type="GO" id="GO:0005737">
    <property type="term" value="C:cytoplasm"/>
    <property type="evidence" value="ECO:0007669"/>
    <property type="project" value="TreeGrafter"/>
</dbReference>
<dbReference type="OrthoDB" id="371997at2157"/>
<dbReference type="SMART" id="SM01400">
    <property type="entry name" value="Pribosyltran_N"/>
    <property type="match status" value="1"/>
</dbReference>
<dbReference type="RefSeq" id="WP_125671674.1">
    <property type="nucleotide sequence ID" value="NZ_RCOS01000104.1"/>
</dbReference>
<dbReference type="GO" id="GO:0002189">
    <property type="term" value="C:ribose phosphate diphosphokinase complex"/>
    <property type="evidence" value="ECO:0007669"/>
    <property type="project" value="TreeGrafter"/>
</dbReference>
<name>A0A429GJH7_9CREN</name>
<evidence type="ECO:0000256" key="4">
    <source>
        <dbReference type="ARBA" id="ARBA00022741"/>
    </source>
</evidence>
<keyword evidence="2 11" id="KW-0808">Transferase</keyword>
<dbReference type="PANTHER" id="PTHR10210:SF32">
    <property type="entry name" value="RIBOSE-PHOSPHATE PYROPHOSPHOKINASE 2"/>
    <property type="match status" value="1"/>
</dbReference>
<accession>A0A429GJH7</accession>
<keyword evidence="6" id="KW-0067">ATP-binding</keyword>
<dbReference type="AlphaFoldDB" id="A0A429GJH7"/>
<dbReference type="Pfam" id="PF00156">
    <property type="entry name" value="Pribosyltran"/>
    <property type="match status" value="1"/>
</dbReference>
<evidence type="ECO:0000259" key="9">
    <source>
        <dbReference type="Pfam" id="PF00156"/>
    </source>
</evidence>
<evidence type="ECO:0000256" key="6">
    <source>
        <dbReference type="ARBA" id="ARBA00022840"/>
    </source>
</evidence>
<gene>
    <name evidence="11" type="primary">prs</name>
    <name evidence="11" type="ORF">D6D85_09065</name>
</gene>
<proteinExistence type="inferred from homology"/>
<keyword evidence="3 8" id="KW-0545">Nucleotide biosynthesis</keyword>
<dbReference type="Proteomes" id="UP000277582">
    <property type="component" value="Unassembled WGS sequence"/>
</dbReference>
<dbReference type="GO" id="GO:0004749">
    <property type="term" value="F:ribose phosphate diphosphokinase activity"/>
    <property type="evidence" value="ECO:0007669"/>
    <property type="project" value="UniProtKB-EC"/>
</dbReference>
<evidence type="ECO:0000256" key="2">
    <source>
        <dbReference type="ARBA" id="ARBA00022679"/>
    </source>
</evidence>
<dbReference type="Gene3D" id="3.40.50.2020">
    <property type="match status" value="2"/>
</dbReference>
<comment type="caution">
    <text evidence="11">The sequence shown here is derived from an EMBL/GenBank/DDBJ whole genome shotgun (WGS) entry which is preliminary data.</text>
</comment>
<dbReference type="Pfam" id="PF13793">
    <property type="entry name" value="Pribosyltran_N"/>
    <property type="match status" value="1"/>
</dbReference>
<dbReference type="FunFam" id="3.40.50.2020:FF:000014">
    <property type="entry name" value="Ribose-phosphate pyrophosphokinase 1"/>
    <property type="match status" value="1"/>
</dbReference>
<dbReference type="InterPro" id="IPR029099">
    <property type="entry name" value="Pribosyltran_N"/>
</dbReference>
<dbReference type="GO" id="GO:0006015">
    <property type="term" value="P:5-phosphoribose 1-diphosphate biosynthetic process"/>
    <property type="evidence" value="ECO:0007669"/>
    <property type="project" value="TreeGrafter"/>
</dbReference>
<evidence type="ECO:0000256" key="3">
    <source>
        <dbReference type="ARBA" id="ARBA00022727"/>
    </source>
</evidence>
<protein>
    <recommendedName>
        <fullName evidence="1">ribose-phosphate diphosphokinase</fullName>
        <ecNumber evidence="1">2.7.6.1</ecNumber>
    </recommendedName>
</protein>
<dbReference type="GO" id="GO:0005524">
    <property type="term" value="F:ATP binding"/>
    <property type="evidence" value="ECO:0007669"/>
    <property type="project" value="UniProtKB-KW"/>
</dbReference>
<dbReference type="EMBL" id="RCOS01000104">
    <property type="protein sequence ID" value="RSN73994.1"/>
    <property type="molecule type" value="Genomic_DNA"/>
</dbReference>
<feature type="domain" description="Phosphoribosyltransferase" evidence="9">
    <location>
        <begin position="162"/>
        <end position="267"/>
    </location>
</feature>
<evidence type="ECO:0000256" key="1">
    <source>
        <dbReference type="ARBA" id="ARBA00013247"/>
    </source>
</evidence>
<feature type="domain" description="Ribose-phosphate pyrophosphokinase N-terminal" evidence="10">
    <location>
        <begin position="9"/>
        <end position="120"/>
    </location>
</feature>
<evidence type="ECO:0000259" key="10">
    <source>
        <dbReference type="Pfam" id="PF13793"/>
    </source>
</evidence>
<dbReference type="GO" id="GO:0016301">
    <property type="term" value="F:kinase activity"/>
    <property type="evidence" value="ECO:0007669"/>
    <property type="project" value="UniProtKB-KW"/>
</dbReference>
<sequence length="299" mass="32539">MHVVGPADDFNRSLSEIIGAKIAEVERRVFPDGEICPRIVETSGLNGSNVILSMRMKSGGNPNTYLSEVLFTIRNLREELKAGKIIAVIPYFPYARQDEIFRPGEPLSSRYVAEMLEEAGADAVISVTVHLHRIKSFSDIFSRAKAVNVSGFSGIARVLKNRELKDPVVIAPDGEGIAWAKELADLMGIKEYGAFKKERDLNTGEIRTQLVEMDLRGRDVLIADDIVSTGGTMVNALAGVRKMGARRAIAAFVHPVLAPGAIDRILALADEVISSDTIEWPGSKATAVREVADAVKELL</sequence>
<dbReference type="GO" id="GO:0000287">
    <property type="term" value="F:magnesium ion binding"/>
    <property type="evidence" value="ECO:0007669"/>
    <property type="project" value="InterPro"/>
</dbReference>
<evidence type="ECO:0000256" key="8">
    <source>
        <dbReference type="RuleBase" id="RU004324"/>
    </source>
</evidence>
<evidence type="ECO:0000313" key="11">
    <source>
        <dbReference type="EMBL" id="RSN73994.1"/>
    </source>
</evidence>
<evidence type="ECO:0000256" key="5">
    <source>
        <dbReference type="ARBA" id="ARBA00022777"/>
    </source>
</evidence>
<reference evidence="11 12" key="1">
    <citation type="submission" date="2018-10" db="EMBL/GenBank/DDBJ databases">
        <title>Co-occurring genomic capacity for anaerobic methane metabolism and dissimilatory sulfite reduction discovered in the Korarchaeota.</title>
        <authorList>
            <person name="Mckay L.J."/>
            <person name="Dlakic M."/>
            <person name="Fields M.W."/>
            <person name="Delmont T.O."/>
            <person name="Eren A.M."/>
            <person name="Jay Z.J."/>
            <person name="Klingelsmith K.B."/>
            <person name="Rusch D.B."/>
            <person name="Inskeep W.P."/>
        </authorList>
    </citation>
    <scope>NUCLEOTIDE SEQUENCE [LARGE SCALE GENOMIC DNA]</scope>
    <source>
        <strain evidence="11 12">MDKW</strain>
    </source>
</reference>
<keyword evidence="4" id="KW-0547">Nucleotide-binding</keyword>
<dbReference type="CDD" id="cd06223">
    <property type="entry name" value="PRTases_typeI"/>
    <property type="match status" value="1"/>
</dbReference>
<dbReference type="InterPro" id="IPR000836">
    <property type="entry name" value="PRTase_dom"/>
</dbReference>
<keyword evidence="5 11" id="KW-0418">Kinase</keyword>
<dbReference type="InterPro" id="IPR029057">
    <property type="entry name" value="PRTase-like"/>
</dbReference>